<gene>
    <name evidence="4" type="ORF">THIAE_08835</name>
</gene>
<keyword evidence="5" id="KW-1185">Reference proteome</keyword>
<keyword evidence="1" id="KW-0143">Chaperone</keyword>
<dbReference type="KEGG" id="tao:THIAE_08835"/>
<evidence type="ECO:0000313" key="4">
    <source>
        <dbReference type="EMBL" id="AHF02368.1"/>
    </source>
</evidence>
<dbReference type="HOGENOM" id="CLU_103241_0_0_6"/>
<name>W0DYM0_9GAMM</name>
<dbReference type="Pfam" id="PF00226">
    <property type="entry name" value="DnaJ"/>
    <property type="match status" value="1"/>
</dbReference>
<dbReference type="AlphaFoldDB" id="W0DYM0"/>
<organism evidence="4 5">
    <name type="scientific">Thiomicrospira aerophila AL3</name>
    <dbReference type="NCBI Taxonomy" id="717772"/>
    <lineage>
        <taxon>Bacteria</taxon>
        <taxon>Pseudomonadati</taxon>
        <taxon>Pseudomonadota</taxon>
        <taxon>Gammaproteobacteria</taxon>
        <taxon>Thiotrichales</taxon>
        <taxon>Piscirickettsiaceae</taxon>
        <taxon>Thiomicrospira</taxon>
    </lineage>
</organism>
<dbReference type="Proteomes" id="UP000005380">
    <property type="component" value="Chromosome"/>
</dbReference>
<sequence>MQTDQLDPQLLNDLLTLLLQHPDGIAEHQLLKALAEQGYQAFQPSLEPLALFQAHFLLFHLLYRQQQAWYQQGHGWLQIDCLKIQFQPQRPHQPTHDTQSTPPQLDDPLRRYYLDIEQYRQTQTDDVIELLDSFWRSLARSPDTTQIQQAKGLLEITEETITLEQVNRHYRRLSQIHHPDKGGDSERFRQISQAAETLRKSLGYKKT</sequence>
<dbReference type="InterPro" id="IPR036869">
    <property type="entry name" value="J_dom_sf"/>
</dbReference>
<feature type="region of interest" description="Disordered" evidence="2">
    <location>
        <begin position="88"/>
        <end position="107"/>
    </location>
</feature>
<dbReference type="Gene3D" id="1.10.287.110">
    <property type="entry name" value="DnaJ domain"/>
    <property type="match status" value="1"/>
</dbReference>
<dbReference type="InterPro" id="IPR021059">
    <property type="entry name" value="DnaJ-related_N"/>
</dbReference>
<dbReference type="CDD" id="cd06257">
    <property type="entry name" value="DnaJ"/>
    <property type="match status" value="1"/>
</dbReference>
<feature type="domain" description="J" evidence="3">
    <location>
        <begin position="149"/>
        <end position="207"/>
    </location>
</feature>
<dbReference type="EMBL" id="CP007030">
    <property type="protein sequence ID" value="AHF02368.1"/>
    <property type="molecule type" value="Genomic_DNA"/>
</dbReference>
<dbReference type="InParanoid" id="W0DYM0"/>
<evidence type="ECO:0000313" key="5">
    <source>
        <dbReference type="Proteomes" id="UP000005380"/>
    </source>
</evidence>
<dbReference type="InterPro" id="IPR001623">
    <property type="entry name" value="DnaJ_domain"/>
</dbReference>
<dbReference type="Pfam" id="PF12339">
    <property type="entry name" value="DNAJ_related"/>
    <property type="match status" value="1"/>
</dbReference>
<dbReference type="RefSeq" id="WP_006460921.1">
    <property type="nucleotide sequence ID" value="NZ_CP007030.1"/>
</dbReference>
<dbReference type="SMART" id="SM00271">
    <property type="entry name" value="DnaJ"/>
    <property type="match status" value="1"/>
</dbReference>
<proteinExistence type="predicted"/>
<dbReference type="STRING" id="717772.THIAE_08835"/>
<dbReference type="eggNOG" id="COG2214">
    <property type="taxonomic scope" value="Bacteria"/>
</dbReference>
<dbReference type="SUPFAM" id="SSF46565">
    <property type="entry name" value="Chaperone J-domain"/>
    <property type="match status" value="1"/>
</dbReference>
<accession>W0DYM0</accession>
<evidence type="ECO:0000256" key="1">
    <source>
        <dbReference type="ARBA" id="ARBA00023186"/>
    </source>
</evidence>
<reference evidence="4 5" key="1">
    <citation type="submission" date="2013-12" db="EMBL/GenBank/DDBJ databases">
        <authorList>
            <consortium name="DOE Joint Genome Institute"/>
            <person name="Kappler U."/>
            <person name="Huntemann M."/>
            <person name="Han J."/>
            <person name="Chen A."/>
            <person name="Kyrpides N."/>
            <person name="Mavromatis K."/>
            <person name="Markowitz V."/>
            <person name="Palaniappan K."/>
            <person name="Ivanova N."/>
            <person name="Schaumberg A."/>
            <person name="Pati A."/>
            <person name="Liolios K."/>
            <person name="Nordberg H.P."/>
            <person name="Cantor M.N."/>
            <person name="Hua S.X."/>
            <person name="Woyke T."/>
        </authorList>
    </citation>
    <scope>NUCLEOTIDE SEQUENCE [LARGE SCALE GENOMIC DNA]</scope>
    <source>
        <strain evidence="5">AL2</strain>
    </source>
</reference>
<dbReference type="PROSITE" id="PS50076">
    <property type="entry name" value="DNAJ_2"/>
    <property type="match status" value="1"/>
</dbReference>
<protein>
    <recommendedName>
        <fullName evidence="3">J domain-containing protein</fullName>
    </recommendedName>
</protein>
<evidence type="ECO:0000256" key="2">
    <source>
        <dbReference type="SAM" id="MobiDB-lite"/>
    </source>
</evidence>
<evidence type="ECO:0000259" key="3">
    <source>
        <dbReference type="PROSITE" id="PS50076"/>
    </source>
</evidence>
<feature type="compositionally biased region" description="Polar residues" evidence="2">
    <location>
        <begin position="88"/>
        <end position="103"/>
    </location>
</feature>
<dbReference type="OrthoDB" id="581986at2"/>